<name>A0A1L9RT32_ASPWE</name>
<feature type="non-terminal residue" evidence="2">
    <location>
        <position position="1"/>
    </location>
</feature>
<proteinExistence type="predicted"/>
<dbReference type="OrthoDB" id="341421at2759"/>
<dbReference type="Proteomes" id="UP000184383">
    <property type="component" value="Unassembled WGS sequence"/>
</dbReference>
<dbReference type="PROSITE" id="PS50280">
    <property type="entry name" value="SET"/>
    <property type="match status" value="1"/>
</dbReference>
<accession>A0A1L9RT32</accession>
<dbReference type="RefSeq" id="XP_040691730.1">
    <property type="nucleotide sequence ID" value="XM_040834268.1"/>
</dbReference>
<dbReference type="Pfam" id="PF00856">
    <property type="entry name" value="SET"/>
    <property type="match status" value="1"/>
</dbReference>
<dbReference type="InterPro" id="IPR050600">
    <property type="entry name" value="SETD3_SETD6_MTase"/>
</dbReference>
<dbReference type="PANTHER" id="PTHR13271:SF137">
    <property type="entry name" value="SET DOMAIN-CONTAINING PROTEIN"/>
    <property type="match status" value="1"/>
</dbReference>
<evidence type="ECO:0000313" key="2">
    <source>
        <dbReference type="EMBL" id="OJJ38054.1"/>
    </source>
</evidence>
<evidence type="ECO:0000313" key="3">
    <source>
        <dbReference type="Proteomes" id="UP000184383"/>
    </source>
</evidence>
<evidence type="ECO:0000259" key="1">
    <source>
        <dbReference type="PROSITE" id="PS50280"/>
    </source>
</evidence>
<keyword evidence="3" id="KW-1185">Reference proteome</keyword>
<dbReference type="SMART" id="SM00317">
    <property type="entry name" value="SET"/>
    <property type="match status" value="1"/>
</dbReference>
<dbReference type="Gene3D" id="3.90.1410.10">
    <property type="entry name" value="set domain protein methyltransferase, domain 1"/>
    <property type="match status" value="1"/>
</dbReference>
<dbReference type="InterPro" id="IPR046341">
    <property type="entry name" value="SET_dom_sf"/>
</dbReference>
<sequence length="416" mass="47642">MAEKPGDEHVHFTQWALSKGIEIDGVAPAKFPGRGLGMVATRTIQENEHIIVVPVRVMLTIDSVPEQFVKQFPNGTSIHAILAAFLTHGDAEELQKWDVWRKVWPSRESFADSMPVLWPEHLQASSFKTEHPVLLPPAASGVWNSIPNSDFEYDATYQKILPDQQKRLHGAWESVLCVFPDTDWDAFSYHWLIINSRSFFYVTPGKPHPEDWNDAVGLVPFADYFNHADDPQGEVSYDQDQYTIKINRQIEKGEEVYLSYGSHSNDFLFIEYGFFLDDNPSDSIYLDDIIFHDLTKADQHELKLRDCYGDYQITPSGANSRLESVACMKYMDRRDWQKYIQGRSKKGINAQQTAEIICGWIEVYLEESNVAIEKIEAMLPQNQDGKVSMILSRWIQIKRLCEDALSGICSHNDDTN</sequence>
<dbReference type="EMBL" id="KV878210">
    <property type="protein sequence ID" value="OJJ38054.1"/>
    <property type="molecule type" value="Genomic_DNA"/>
</dbReference>
<dbReference type="InterPro" id="IPR001214">
    <property type="entry name" value="SET_dom"/>
</dbReference>
<dbReference type="PANTHER" id="PTHR13271">
    <property type="entry name" value="UNCHARACTERIZED PUTATIVE METHYLTRANSFERASE"/>
    <property type="match status" value="1"/>
</dbReference>
<dbReference type="SUPFAM" id="SSF82199">
    <property type="entry name" value="SET domain"/>
    <property type="match status" value="1"/>
</dbReference>
<dbReference type="AlphaFoldDB" id="A0A1L9RT32"/>
<dbReference type="VEuPathDB" id="FungiDB:ASPWEDRAFT_35628"/>
<feature type="domain" description="SET" evidence="1">
    <location>
        <begin position="24"/>
        <end position="261"/>
    </location>
</feature>
<dbReference type="GeneID" id="63750116"/>
<organism evidence="2 3">
    <name type="scientific">Aspergillus wentii DTO 134E9</name>
    <dbReference type="NCBI Taxonomy" id="1073089"/>
    <lineage>
        <taxon>Eukaryota</taxon>
        <taxon>Fungi</taxon>
        <taxon>Dikarya</taxon>
        <taxon>Ascomycota</taxon>
        <taxon>Pezizomycotina</taxon>
        <taxon>Eurotiomycetes</taxon>
        <taxon>Eurotiomycetidae</taxon>
        <taxon>Eurotiales</taxon>
        <taxon>Aspergillaceae</taxon>
        <taxon>Aspergillus</taxon>
        <taxon>Aspergillus subgen. Cremei</taxon>
    </lineage>
</organism>
<dbReference type="STRING" id="1073089.A0A1L9RT32"/>
<reference evidence="3" key="1">
    <citation type="journal article" date="2017" name="Genome Biol.">
        <title>Comparative genomics reveals high biological diversity and specific adaptations in the industrially and medically important fungal genus Aspergillus.</title>
        <authorList>
            <person name="de Vries R.P."/>
            <person name="Riley R."/>
            <person name="Wiebenga A."/>
            <person name="Aguilar-Osorio G."/>
            <person name="Amillis S."/>
            <person name="Uchima C.A."/>
            <person name="Anderluh G."/>
            <person name="Asadollahi M."/>
            <person name="Askin M."/>
            <person name="Barry K."/>
            <person name="Battaglia E."/>
            <person name="Bayram O."/>
            <person name="Benocci T."/>
            <person name="Braus-Stromeyer S.A."/>
            <person name="Caldana C."/>
            <person name="Canovas D."/>
            <person name="Cerqueira G.C."/>
            <person name="Chen F."/>
            <person name="Chen W."/>
            <person name="Choi C."/>
            <person name="Clum A."/>
            <person name="Dos Santos R.A."/>
            <person name="Damasio A.R."/>
            <person name="Diallinas G."/>
            <person name="Emri T."/>
            <person name="Fekete E."/>
            <person name="Flipphi M."/>
            <person name="Freyberg S."/>
            <person name="Gallo A."/>
            <person name="Gournas C."/>
            <person name="Habgood R."/>
            <person name="Hainaut M."/>
            <person name="Harispe M.L."/>
            <person name="Henrissat B."/>
            <person name="Hilden K.S."/>
            <person name="Hope R."/>
            <person name="Hossain A."/>
            <person name="Karabika E."/>
            <person name="Karaffa L."/>
            <person name="Karanyi Z."/>
            <person name="Krasevec N."/>
            <person name="Kuo A."/>
            <person name="Kusch H."/>
            <person name="LaButti K."/>
            <person name="Lagendijk E.L."/>
            <person name="Lapidus A."/>
            <person name="Levasseur A."/>
            <person name="Lindquist E."/>
            <person name="Lipzen A."/>
            <person name="Logrieco A.F."/>
            <person name="MacCabe A."/>
            <person name="Maekelae M.R."/>
            <person name="Malavazi I."/>
            <person name="Melin P."/>
            <person name="Meyer V."/>
            <person name="Mielnichuk N."/>
            <person name="Miskei M."/>
            <person name="Molnar A.P."/>
            <person name="Mule G."/>
            <person name="Ngan C.Y."/>
            <person name="Orejas M."/>
            <person name="Orosz E."/>
            <person name="Ouedraogo J.P."/>
            <person name="Overkamp K.M."/>
            <person name="Park H.-S."/>
            <person name="Perrone G."/>
            <person name="Piumi F."/>
            <person name="Punt P.J."/>
            <person name="Ram A.F."/>
            <person name="Ramon A."/>
            <person name="Rauscher S."/>
            <person name="Record E."/>
            <person name="Riano-Pachon D.M."/>
            <person name="Robert V."/>
            <person name="Roehrig J."/>
            <person name="Ruller R."/>
            <person name="Salamov A."/>
            <person name="Salih N.S."/>
            <person name="Samson R.A."/>
            <person name="Sandor E."/>
            <person name="Sanguinetti M."/>
            <person name="Schuetze T."/>
            <person name="Sepcic K."/>
            <person name="Shelest E."/>
            <person name="Sherlock G."/>
            <person name="Sophianopoulou V."/>
            <person name="Squina F.M."/>
            <person name="Sun H."/>
            <person name="Susca A."/>
            <person name="Todd R.B."/>
            <person name="Tsang A."/>
            <person name="Unkles S.E."/>
            <person name="van de Wiele N."/>
            <person name="van Rossen-Uffink D."/>
            <person name="Oliveira J.V."/>
            <person name="Vesth T.C."/>
            <person name="Visser J."/>
            <person name="Yu J.-H."/>
            <person name="Zhou M."/>
            <person name="Andersen M.R."/>
            <person name="Archer D.B."/>
            <person name="Baker S.E."/>
            <person name="Benoit I."/>
            <person name="Brakhage A.A."/>
            <person name="Braus G.H."/>
            <person name="Fischer R."/>
            <person name="Frisvad J.C."/>
            <person name="Goldman G.H."/>
            <person name="Houbraken J."/>
            <person name="Oakley B."/>
            <person name="Pocsi I."/>
            <person name="Scazzocchio C."/>
            <person name="Seiboth B."/>
            <person name="vanKuyk P.A."/>
            <person name="Wortman J."/>
            <person name="Dyer P.S."/>
            <person name="Grigoriev I.V."/>
        </authorList>
    </citation>
    <scope>NUCLEOTIDE SEQUENCE [LARGE SCALE GENOMIC DNA]</scope>
    <source>
        <strain evidence="3">DTO 134E9</strain>
    </source>
</reference>
<protein>
    <recommendedName>
        <fullName evidence="1">SET domain-containing protein</fullName>
    </recommendedName>
</protein>
<dbReference type="GO" id="GO:0016279">
    <property type="term" value="F:protein-lysine N-methyltransferase activity"/>
    <property type="evidence" value="ECO:0007669"/>
    <property type="project" value="UniProtKB-ARBA"/>
</dbReference>
<gene>
    <name evidence="2" type="ORF">ASPWEDRAFT_35628</name>
</gene>